<organism evidence="3 4">
    <name type="scientific">Corynebacterium choanae</name>
    <dbReference type="NCBI Taxonomy" id="1862358"/>
    <lineage>
        <taxon>Bacteria</taxon>
        <taxon>Bacillati</taxon>
        <taxon>Actinomycetota</taxon>
        <taxon>Actinomycetes</taxon>
        <taxon>Mycobacteriales</taxon>
        <taxon>Corynebacteriaceae</taxon>
        <taxon>Corynebacterium</taxon>
    </lineage>
</organism>
<accession>A0A3G6J6T5</accession>
<evidence type="ECO:0000313" key="4">
    <source>
        <dbReference type="Proteomes" id="UP000269019"/>
    </source>
</evidence>
<keyword evidence="4" id="KW-1185">Reference proteome</keyword>
<dbReference type="PANTHER" id="PTHR47354:SF5">
    <property type="entry name" value="PROTEIN RFBI"/>
    <property type="match status" value="1"/>
</dbReference>
<dbReference type="SUPFAM" id="SSF63380">
    <property type="entry name" value="Riboflavin synthase domain-like"/>
    <property type="match status" value="1"/>
</dbReference>
<dbReference type="AlphaFoldDB" id="A0A3G6J6T5"/>
<evidence type="ECO:0000256" key="1">
    <source>
        <dbReference type="ARBA" id="ARBA00001974"/>
    </source>
</evidence>
<dbReference type="OrthoDB" id="3213438at2"/>
<dbReference type="RefSeq" id="WP_123925849.1">
    <property type="nucleotide sequence ID" value="NZ_CP033896.1"/>
</dbReference>
<dbReference type="EC" id="1.14.13.7" evidence="3"/>
<dbReference type="Gene3D" id="3.40.50.80">
    <property type="entry name" value="Nucleotide-binding domain of ferredoxin-NADP reductase (FNR) module"/>
    <property type="match status" value="1"/>
</dbReference>
<dbReference type="Proteomes" id="UP000269019">
    <property type="component" value="Chromosome"/>
</dbReference>
<dbReference type="SUPFAM" id="SSF52343">
    <property type="entry name" value="Ferredoxin reductase-like, C-terminal NADP-linked domain"/>
    <property type="match status" value="1"/>
</dbReference>
<dbReference type="GO" id="GO:0018662">
    <property type="term" value="F:phenol 2-monooxygenase activity"/>
    <property type="evidence" value="ECO:0007669"/>
    <property type="project" value="UniProtKB-EC"/>
</dbReference>
<feature type="domain" description="FAD-binding FR-type" evidence="2">
    <location>
        <begin position="142"/>
        <end position="241"/>
    </location>
</feature>
<comment type="cofactor">
    <cofactor evidence="1">
        <name>FAD</name>
        <dbReference type="ChEBI" id="CHEBI:57692"/>
    </cofactor>
</comment>
<dbReference type="InterPro" id="IPR039261">
    <property type="entry name" value="FNR_nucleotide-bd"/>
</dbReference>
<protein>
    <submittedName>
        <fullName evidence="3">Phenol hydroxylase P5 protein</fullName>
        <ecNumber evidence="3">1.14.13.7</ecNumber>
    </submittedName>
</protein>
<sequence length="386" mass="41432">MKAHKLGFVAARVSAHAEPLRAEITEAYIRRCPEDRLLLPVRTQAMFTHLPEMLAWLLSATPTSGEIPTDILQIVADFGCQIRLLGIDPDHYPILGECVSAAVANHCQGIPGGYITQATTVIAAAFAQAAAAARAEAAAGYAAGATATVVETVRRCRRITVVRAIVDRPWTWEPGQYVAVTANRIQGHFRYLSPALPANPAGEIEFHIKADSPLSVTGRLAGITAGEQLTISRAYGTVVYDDTDTSDRLFIAHTTGLAPIKAQLIAMATQGAAGRRAHLFFGADYPGELYDLRGLWQLAASNPWLAVTPVALHETDEFWVKPTLDCTAPRGLHLMQHGEIGDIVSSYGTWEDRTITVCASPENTDKIVTALIDGGTPAGNIFTDQG</sequence>
<name>A0A3G6J6T5_9CORY</name>
<reference evidence="3 4" key="1">
    <citation type="submission" date="2018-11" db="EMBL/GenBank/DDBJ databases">
        <authorList>
            <person name="Kleinhagauer T."/>
            <person name="Glaeser S.P."/>
            <person name="Spergser J."/>
            <person name="Ruckert C."/>
            <person name="Kaempfer P."/>
            <person name="Busse H.-J."/>
        </authorList>
    </citation>
    <scope>NUCLEOTIDE SEQUENCE [LARGE SCALE GENOMIC DNA]</scope>
    <source>
        <strain evidence="3 4">200CH</strain>
    </source>
</reference>
<evidence type="ECO:0000313" key="3">
    <source>
        <dbReference type="EMBL" id="AZA12638.1"/>
    </source>
</evidence>
<keyword evidence="3" id="KW-0560">Oxidoreductase</keyword>
<dbReference type="InterPro" id="IPR017938">
    <property type="entry name" value="Riboflavin_synthase-like_b-brl"/>
</dbReference>
<dbReference type="InterPro" id="IPR050415">
    <property type="entry name" value="MRET"/>
</dbReference>
<dbReference type="EMBL" id="CP033896">
    <property type="protein sequence ID" value="AZA12638.1"/>
    <property type="molecule type" value="Genomic_DNA"/>
</dbReference>
<dbReference type="PANTHER" id="PTHR47354">
    <property type="entry name" value="NADH OXIDOREDUCTASE HCR"/>
    <property type="match status" value="1"/>
</dbReference>
<gene>
    <name evidence="3" type="primary">dmpP</name>
    <name evidence="3" type="ORF">CCHOA_01050</name>
</gene>
<evidence type="ECO:0000259" key="2">
    <source>
        <dbReference type="PROSITE" id="PS51384"/>
    </source>
</evidence>
<proteinExistence type="predicted"/>
<dbReference type="KEGG" id="ccho:CCHOA_01050"/>
<dbReference type="InterPro" id="IPR017927">
    <property type="entry name" value="FAD-bd_FR_type"/>
</dbReference>
<dbReference type="Gene3D" id="2.40.30.10">
    <property type="entry name" value="Translation factors"/>
    <property type="match status" value="1"/>
</dbReference>
<dbReference type="PROSITE" id="PS51384">
    <property type="entry name" value="FAD_FR"/>
    <property type="match status" value="1"/>
</dbReference>